<evidence type="ECO:0000256" key="1">
    <source>
        <dbReference type="ARBA" id="ARBA00023054"/>
    </source>
</evidence>
<feature type="compositionally biased region" description="Basic and acidic residues" evidence="5">
    <location>
        <begin position="955"/>
        <end position="998"/>
    </location>
</feature>
<dbReference type="Proteomes" id="UP000747110">
    <property type="component" value="Unassembled WGS sequence"/>
</dbReference>
<evidence type="ECO:0000313" key="7">
    <source>
        <dbReference type="EMBL" id="GIL69900.1"/>
    </source>
</evidence>
<organism evidence="7 8">
    <name type="scientific">Volvox reticuliferus</name>
    <dbReference type="NCBI Taxonomy" id="1737510"/>
    <lineage>
        <taxon>Eukaryota</taxon>
        <taxon>Viridiplantae</taxon>
        <taxon>Chlorophyta</taxon>
        <taxon>core chlorophytes</taxon>
        <taxon>Chlorophyceae</taxon>
        <taxon>CS clade</taxon>
        <taxon>Chlamydomonadales</taxon>
        <taxon>Volvocaceae</taxon>
        <taxon>Volvox</taxon>
    </lineage>
</organism>
<comment type="similarity">
    <text evidence="3">Belongs to the TRAFAC class myosin-kinesin ATPase superfamily. Kinesin family.</text>
</comment>
<keyword evidence="2 3" id="KW-0505">Motor protein</keyword>
<feature type="compositionally biased region" description="Basic and acidic residues" evidence="5">
    <location>
        <begin position="29"/>
        <end position="40"/>
    </location>
</feature>
<dbReference type="PRINTS" id="PR00380">
    <property type="entry name" value="KINESINHEAVY"/>
</dbReference>
<keyword evidence="3" id="KW-0067">ATP-binding</keyword>
<dbReference type="GO" id="GO:0007018">
    <property type="term" value="P:microtubule-based movement"/>
    <property type="evidence" value="ECO:0007669"/>
    <property type="project" value="InterPro"/>
</dbReference>
<keyword evidence="3" id="KW-0547">Nucleotide-binding</keyword>
<feature type="compositionally biased region" description="Low complexity" evidence="5">
    <location>
        <begin position="552"/>
        <end position="562"/>
    </location>
</feature>
<dbReference type="InterPro" id="IPR001752">
    <property type="entry name" value="Kinesin_motor_dom"/>
</dbReference>
<feature type="compositionally biased region" description="Basic and acidic residues" evidence="5">
    <location>
        <begin position="1029"/>
        <end position="1044"/>
    </location>
</feature>
<feature type="binding site" evidence="3">
    <location>
        <begin position="83"/>
        <end position="90"/>
    </location>
    <ligand>
        <name>ATP</name>
        <dbReference type="ChEBI" id="CHEBI:30616"/>
    </ligand>
</feature>
<feature type="region of interest" description="Disordered" evidence="5">
    <location>
        <begin position="916"/>
        <end position="1049"/>
    </location>
</feature>
<dbReference type="PANTHER" id="PTHR47968">
    <property type="entry name" value="CENTROMERE PROTEIN E"/>
    <property type="match status" value="1"/>
</dbReference>
<feature type="region of interest" description="Disordered" evidence="5">
    <location>
        <begin position="1158"/>
        <end position="1184"/>
    </location>
</feature>
<feature type="compositionally biased region" description="Low complexity" evidence="5">
    <location>
        <begin position="502"/>
        <end position="519"/>
    </location>
</feature>
<dbReference type="GO" id="GO:0003777">
    <property type="term" value="F:microtubule motor activity"/>
    <property type="evidence" value="ECO:0007669"/>
    <property type="project" value="InterPro"/>
</dbReference>
<feature type="compositionally biased region" description="Polar residues" evidence="5">
    <location>
        <begin position="571"/>
        <end position="588"/>
    </location>
</feature>
<dbReference type="OrthoDB" id="3176171at2759"/>
<evidence type="ECO:0000256" key="4">
    <source>
        <dbReference type="SAM" id="Coils"/>
    </source>
</evidence>
<dbReference type="InterPro" id="IPR036961">
    <property type="entry name" value="Kinesin_motor_dom_sf"/>
</dbReference>
<feature type="compositionally biased region" description="Polar residues" evidence="5">
    <location>
        <begin position="416"/>
        <end position="432"/>
    </location>
</feature>
<evidence type="ECO:0000259" key="6">
    <source>
        <dbReference type="PROSITE" id="PS50067"/>
    </source>
</evidence>
<keyword evidence="8" id="KW-1185">Reference proteome</keyword>
<dbReference type="InterPro" id="IPR027640">
    <property type="entry name" value="Kinesin-like_fam"/>
</dbReference>
<protein>
    <recommendedName>
        <fullName evidence="6">Kinesin motor domain-containing protein</fullName>
    </recommendedName>
</protein>
<accession>A0A8J4BVS0</accession>
<dbReference type="PROSITE" id="PS50067">
    <property type="entry name" value="KINESIN_MOTOR_2"/>
    <property type="match status" value="1"/>
</dbReference>
<feature type="region of interest" description="Disordered" evidence="5">
    <location>
        <begin position="491"/>
        <end position="632"/>
    </location>
</feature>
<proteinExistence type="inferred from homology"/>
<sequence>SKLEEKERCVWKVDGRCVVHVDGDVVRRDADSRRDTDARRSSSYTADHVFGPDSSNEQVYREAVEAMVQDAVEGKNVTIMVYGQTGSGKTHTMGTPMSPGIIQRGLVDIFERIADKEDRDFLLRFSYLEIYNENVTDLLTPEKIPKPLLIKEDRLVGPVVLGLSEEIVTCPEDVLRLLRQGEAKRHVAASKMNERSNRSHTVSRMVLESRHAGSENTANTPVIVSNLVLVDLAGSESVAKTGAEGDRLKESSCINKSLLALGEVVFKLSEGALAAGSHIPYRDSKLTRILKPSLGGNAKTMIICTINPAARHTEESHRTLRFACRAKRVVNNVVVQEVMSEAAAARWQAKALKELQRRRAQGMVVSSEDARAQIRALRLELLRSEGARAKATREAEVARQLMVHTFDMAAAGTGTGSVLETTPTRSQLQPRPQTHVRTRSWSPGAAAPTAARIMETVWASPGAARGSISARQAIPPHPLPLLPSALVSLGAEAAGPSGPNGGSPSSSTSQQPDQQQQRDQSQRRDQVEGSSKGLEARSTAMPAEGEGKDGDAVVVTAAAAAAVEREETPDSALTTMSQQQQVSPMKQMTTTTTPPPLPQEQQQQQTPVSPGGNTPMSQQKHRQVGSAGSLARASPLQLQEALHLWRIENGRIHEENSELYQDLPPKVKQELQWLTATIATHEARNAQLQSERDAALQLAEGLQVSNAELQRTIADLQRQLQASQTAAAADAAVAGGCSGGATTAATHRSMDDAAVVAAAAAAAEANARAAELEVLVMHMQQELEATAAAVEAATARGRAAVAEAQEAVRRGEVEAEELRAQLETVMDEVEILRERLQVYEDNTQQVYEDNTQQVFEDNTGSCGGLETVPENAELVSHRSDHSLPGPSNCSRFSASASGTAVAEAVAEAMAQLEKEMKEFEEEERRCASDSRGVTYTATAVDYEEPSEQGAPWGSAERENSGRGSSREKSGRGSTREKSGRGSTRDNSGRDNSGRDNSGRESNGGGNILGVRRSQRDIISESQWLSVRDSGNKDSGRGSSRENLSHHQKGLTIKRCSRDLIREDSIKTGSPLTVPLGVNHPYNEAAEEEAAAAATKQQLHRQSQKRTSHHVNLLAPVGMAPVPEVIVEDEDTGEAGEGERHQQLQQQELLGERQELGATDFANPERHSQSWIHLNDEDPDQDLEMKEHDPDLETALEPVHILQELCVHYAAA</sequence>
<dbReference type="AlphaFoldDB" id="A0A8J4BVS0"/>
<dbReference type="Gene3D" id="3.40.850.10">
    <property type="entry name" value="Kinesin motor domain"/>
    <property type="match status" value="1"/>
</dbReference>
<evidence type="ECO:0000256" key="5">
    <source>
        <dbReference type="SAM" id="MobiDB-lite"/>
    </source>
</evidence>
<dbReference type="GO" id="GO:0008017">
    <property type="term" value="F:microtubule binding"/>
    <property type="evidence" value="ECO:0007669"/>
    <property type="project" value="InterPro"/>
</dbReference>
<evidence type="ECO:0000256" key="3">
    <source>
        <dbReference type="PROSITE-ProRule" id="PRU00283"/>
    </source>
</evidence>
<dbReference type="GO" id="GO:0005524">
    <property type="term" value="F:ATP binding"/>
    <property type="evidence" value="ECO:0007669"/>
    <property type="project" value="UniProtKB-UniRule"/>
</dbReference>
<feature type="non-terminal residue" evidence="7">
    <location>
        <position position="1211"/>
    </location>
</feature>
<dbReference type="InterPro" id="IPR027417">
    <property type="entry name" value="P-loop_NTPase"/>
</dbReference>
<comment type="caution">
    <text evidence="7">The sequence shown here is derived from an EMBL/GenBank/DDBJ whole genome shotgun (WGS) entry which is preliminary data.</text>
</comment>
<evidence type="ECO:0000256" key="2">
    <source>
        <dbReference type="ARBA" id="ARBA00023175"/>
    </source>
</evidence>
<dbReference type="SUPFAM" id="SSF52540">
    <property type="entry name" value="P-loop containing nucleoside triphosphate hydrolases"/>
    <property type="match status" value="1"/>
</dbReference>
<feature type="compositionally biased region" description="Basic and acidic residues" evidence="5">
    <location>
        <begin position="916"/>
        <end position="928"/>
    </location>
</feature>
<dbReference type="PANTHER" id="PTHR47968:SF75">
    <property type="entry name" value="CENTROMERE-ASSOCIATED PROTEIN E"/>
    <property type="match status" value="1"/>
</dbReference>
<feature type="coiled-coil region" evidence="4">
    <location>
        <begin position="762"/>
        <end position="842"/>
    </location>
</feature>
<dbReference type="SMART" id="SM00129">
    <property type="entry name" value="KISc"/>
    <property type="match status" value="1"/>
</dbReference>
<feature type="non-terminal residue" evidence="7">
    <location>
        <position position="1"/>
    </location>
</feature>
<dbReference type="Pfam" id="PF00225">
    <property type="entry name" value="Kinesin"/>
    <property type="match status" value="1"/>
</dbReference>
<name>A0A8J4BVS0_9CHLO</name>
<dbReference type="EMBL" id="BNCP01000001">
    <property type="protein sequence ID" value="GIL69900.1"/>
    <property type="molecule type" value="Genomic_DNA"/>
</dbReference>
<evidence type="ECO:0000313" key="8">
    <source>
        <dbReference type="Proteomes" id="UP000747110"/>
    </source>
</evidence>
<feature type="domain" description="Kinesin motor" evidence="6">
    <location>
        <begin position="1"/>
        <end position="329"/>
    </location>
</feature>
<gene>
    <name evidence="7" type="ORF">Vretifemale_660</name>
</gene>
<keyword evidence="1 4" id="KW-0175">Coiled coil</keyword>
<feature type="region of interest" description="Disordered" evidence="5">
    <location>
        <begin position="414"/>
        <end position="447"/>
    </location>
</feature>
<feature type="coiled-coil region" evidence="4">
    <location>
        <begin position="671"/>
        <end position="726"/>
    </location>
</feature>
<reference evidence="7" key="1">
    <citation type="journal article" date="2021" name="Proc. Natl. Acad. Sci. U.S.A.">
        <title>Three genomes in the algal genus Volvox reveal the fate of a haploid sex-determining region after a transition to homothallism.</title>
        <authorList>
            <person name="Yamamoto K."/>
            <person name="Hamaji T."/>
            <person name="Kawai-Toyooka H."/>
            <person name="Matsuzaki R."/>
            <person name="Takahashi F."/>
            <person name="Nishimura Y."/>
            <person name="Kawachi M."/>
            <person name="Noguchi H."/>
            <person name="Minakuchi Y."/>
            <person name="Umen J.G."/>
            <person name="Toyoda A."/>
            <person name="Nozaki H."/>
        </authorList>
    </citation>
    <scope>NUCLEOTIDE SEQUENCE</scope>
    <source>
        <strain evidence="7">NIES-3786</strain>
    </source>
</reference>
<feature type="region of interest" description="Disordered" evidence="5">
    <location>
        <begin position="29"/>
        <end position="51"/>
    </location>
</feature>